<proteinExistence type="predicted"/>
<evidence type="ECO:0000313" key="2">
    <source>
        <dbReference type="Proteomes" id="UP001055072"/>
    </source>
</evidence>
<gene>
    <name evidence="1" type="ORF">BDY19DRAFT_964089</name>
</gene>
<dbReference type="EMBL" id="MU274928">
    <property type="protein sequence ID" value="KAI0085739.1"/>
    <property type="molecule type" value="Genomic_DNA"/>
</dbReference>
<accession>A0ACB8TV36</accession>
<reference evidence="1" key="1">
    <citation type="journal article" date="2021" name="Environ. Microbiol.">
        <title>Gene family expansions and transcriptome signatures uncover fungal adaptations to wood decay.</title>
        <authorList>
            <person name="Hage H."/>
            <person name="Miyauchi S."/>
            <person name="Viragh M."/>
            <person name="Drula E."/>
            <person name="Min B."/>
            <person name="Chaduli D."/>
            <person name="Navarro D."/>
            <person name="Favel A."/>
            <person name="Norest M."/>
            <person name="Lesage-Meessen L."/>
            <person name="Balint B."/>
            <person name="Merenyi Z."/>
            <person name="de Eugenio L."/>
            <person name="Morin E."/>
            <person name="Martinez A.T."/>
            <person name="Baldrian P."/>
            <person name="Stursova M."/>
            <person name="Martinez M.J."/>
            <person name="Novotny C."/>
            <person name="Magnuson J.K."/>
            <person name="Spatafora J.W."/>
            <person name="Maurice S."/>
            <person name="Pangilinan J."/>
            <person name="Andreopoulos W."/>
            <person name="LaButti K."/>
            <person name="Hundley H."/>
            <person name="Na H."/>
            <person name="Kuo A."/>
            <person name="Barry K."/>
            <person name="Lipzen A."/>
            <person name="Henrissat B."/>
            <person name="Riley R."/>
            <person name="Ahrendt S."/>
            <person name="Nagy L.G."/>
            <person name="Grigoriev I.V."/>
            <person name="Martin F."/>
            <person name="Rosso M.N."/>
        </authorList>
    </citation>
    <scope>NUCLEOTIDE SEQUENCE</scope>
    <source>
        <strain evidence="1">CBS 384.51</strain>
    </source>
</reference>
<name>A0ACB8TV36_9APHY</name>
<organism evidence="1 2">
    <name type="scientific">Irpex rosettiformis</name>
    <dbReference type="NCBI Taxonomy" id="378272"/>
    <lineage>
        <taxon>Eukaryota</taxon>
        <taxon>Fungi</taxon>
        <taxon>Dikarya</taxon>
        <taxon>Basidiomycota</taxon>
        <taxon>Agaricomycotina</taxon>
        <taxon>Agaricomycetes</taxon>
        <taxon>Polyporales</taxon>
        <taxon>Irpicaceae</taxon>
        <taxon>Irpex</taxon>
    </lineage>
</organism>
<protein>
    <submittedName>
        <fullName evidence="1">Uncharacterized protein</fullName>
    </submittedName>
</protein>
<dbReference type="Proteomes" id="UP001055072">
    <property type="component" value="Unassembled WGS sequence"/>
</dbReference>
<keyword evidence="2" id="KW-1185">Reference proteome</keyword>
<sequence>MAEEMGSWRSLASSASRSIKGYVAQRDWKRNPYPGGDTRANQPMDGTPKPSLRQWAGQTLRAIAQSNTANMNIEKLALFPGWAHRRYHEQLIQAGDDGNPFDVELFVSGHASQVSTAGFETRSGRAFLFAAKMFAALPRVATEGGVNAISGNRTNDANVDDIIASMHLPPKPEDMSDEAEAQALTEQMRELDLETASFGANGSSAFSVKSDVSSTKSSNDSEVQRLHKNLETRFLPFMASSLTGRPIRISVYAANPETIDFKSPPLGSSRHDEDYAAERSPLLVTEILTGADGFFQAKVRIPWEKMATHPASLHVAFGRPQNEDTFYVAADLLAVPSRPSSPGTQHPYTARTPRIPRNLPSVTTTYLKIPITFTTLRLISDIDDTVKMSGILSGAKAAFYNVFVKDLNEIVIPGMSEWYGAMWKRGVRFHYVSNSPFQLLPVINEFLNLSALPPGSIKLRSYTGRRILSELFKAPAERKRAGIMDVLDSFPDSRFLLVGDSGEQDMELFATIARDRPRQVLAVFIRDASNWEVVKPLEDPTGEQALHMAYWNTTAPSYRRSPSTHSSGDTTPTLNGSALAPQHPSRSISSDDLSIGTSGCSVRQTRRTRSTILPPSSFPGVANTYEPGYFSSSPISSSPVSEPSPMTYPPPPSSISSSAKRLDSDRSQSTLNATRPSSLRKLSNGSIRGSGFPQMTDAEKKQYDLQVRVNRARNIMPENVPLRVFRDPKECVETKDVLDHLPVHVQTSQF</sequence>
<comment type="caution">
    <text evidence="1">The sequence shown here is derived from an EMBL/GenBank/DDBJ whole genome shotgun (WGS) entry which is preliminary data.</text>
</comment>
<evidence type="ECO:0000313" key="1">
    <source>
        <dbReference type="EMBL" id="KAI0085739.1"/>
    </source>
</evidence>